<keyword evidence="3" id="KW-1185">Reference proteome</keyword>
<accession>A0ABS2LIB5</accession>
<reference evidence="2 3" key="1">
    <citation type="submission" date="2021-01" db="EMBL/GenBank/DDBJ databases">
        <title>Sequencing the genomes of 1000 actinobacteria strains.</title>
        <authorList>
            <person name="Klenk H.-P."/>
        </authorList>
    </citation>
    <scope>NUCLEOTIDE SEQUENCE [LARGE SCALE GENOMIC DNA]</scope>
    <source>
        <strain evidence="2 3">DSM 46000</strain>
    </source>
</reference>
<evidence type="ECO:0000313" key="3">
    <source>
        <dbReference type="Proteomes" id="UP000698059"/>
    </source>
</evidence>
<dbReference type="Proteomes" id="UP000698059">
    <property type="component" value="Unassembled WGS sequence"/>
</dbReference>
<evidence type="ECO:0000256" key="1">
    <source>
        <dbReference type="SAM" id="MobiDB-lite"/>
    </source>
</evidence>
<dbReference type="RefSeq" id="WP_205307971.1">
    <property type="nucleotide sequence ID" value="NZ_BAAAVF010000007.1"/>
</dbReference>
<protein>
    <submittedName>
        <fullName evidence="2">Uncharacterized protein</fullName>
    </submittedName>
</protein>
<dbReference type="EMBL" id="JAFBBO010000001">
    <property type="protein sequence ID" value="MBM7480158.1"/>
    <property type="molecule type" value="Genomic_DNA"/>
</dbReference>
<organism evidence="2 3">
    <name type="scientific">Oerskovia jenensis</name>
    <dbReference type="NCBI Taxonomy" id="162169"/>
    <lineage>
        <taxon>Bacteria</taxon>
        <taxon>Bacillati</taxon>
        <taxon>Actinomycetota</taxon>
        <taxon>Actinomycetes</taxon>
        <taxon>Micrococcales</taxon>
        <taxon>Cellulomonadaceae</taxon>
        <taxon>Oerskovia</taxon>
    </lineage>
</organism>
<proteinExistence type="predicted"/>
<comment type="caution">
    <text evidence="2">The sequence shown here is derived from an EMBL/GenBank/DDBJ whole genome shotgun (WGS) entry which is preliminary data.</text>
</comment>
<evidence type="ECO:0000313" key="2">
    <source>
        <dbReference type="EMBL" id="MBM7480158.1"/>
    </source>
</evidence>
<name>A0ABS2LIB5_9CELL</name>
<sequence>MSHDTHLSLAAEAHDAETARRQQPIGSNERIILAAIDLAGWEFGPGEDLRQWSVADETRFLADWQALRDAVASLTAPWSTS</sequence>
<feature type="compositionally biased region" description="Basic and acidic residues" evidence="1">
    <location>
        <begin position="1"/>
        <end position="20"/>
    </location>
</feature>
<feature type="region of interest" description="Disordered" evidence="1">
    <location>
        <begin position="1"/>
        <end position="24"/>
    </location>
</feature>
<gene>
    <name evidence="2" type="ORF">JOD49_003078</name>
</gene>